<evidence type="ECO:0000313" key="3">
    <source>
        <dbReference type="Proteomes" id="UP000288805"/>
    </source>
</evidence>
<organism evidence="2 3">
    <name type="scientific">Vitis vinifera</name>
    <name type="common">Grape</name>
    <dbReference type="NCBI Taxonomy" id="29760"/>
    <lineage>
        <taxon>Eukaryota</taxon>
        <taxon>Viridiplantae</taxon>
        <taxon>Streptophyta</taxon>
        <taxon>Embryophyta</taxon>
        <taxon>Tracheophyta</taxon>
        <taxon>Spermatophyta</taxon>
        <taxon>Magnoliopsida</taxon>
        <taxon>eudicotyledons</taxon>
        <taxon>Gunneridae</taxon>
        <taxon>Pentapetalae</taxon>
        <taxon>rosids</taxon>
        <taxon>Vitales</taxon>
        <taxon>Vitaceae</taxon>
        <taxon>Viteae</taxon>
        <taxon>Vitis</taxon>
    </lineage>
</organism>
<dbReference type="Pfam" id="PF07727">
    <property type="entry name" value="RVT_2"/>
    <property type="match status" value="1"/>
</dbReference>
<dbReference type="PANTHER" id="PTHR34590">
    <property type="entry name" value="OS03G0124300 PROTEIN-RELATED"/>
    <property type="match status" value="1"/>
</dbReference>
<dbReference type="Proteomes" id="UP000288805">
    <property type="component" value="Unassembled WGS sequence"/>
</dbReference>
<reference evidence="2 3" key="1">
    <citation type="journal article" date="2018" name="PLoS Genet.">
        <title>Population sequencing reveals clonal diversity and ancestral inbreeding in the grapevine cultivar Chardonnay.</title>
        <authorList>
            <person name="Roach M.J."/>
            <person name="Johnson D.L."/>
            <person name="Bohlmann J."/>
            <person name="van Vuuren H.J."/>
            <person name="Jones S.J."/>
            <person name="Pretorius I.S."/>
            <person name="Schmidt S.A."/>
            <person name="Borneman A.R."/>
        </authorList>
    </citation>
    <scope>NUCLEOTIDE SEQUENCE [LARGE SCALE GENOMIC DNA]</scope>
    <source>
        <strain evidence="3">cv. Chardonnay</strain>
        <tissue evidence="2">Leaf</tissue>
    </source>
</reference>
<dbReference type="AlphaFoldDB" id="A0A438KQ23"/>
<dbReference type="InterPro" id="IPR045272">
    <property type="entry name" value="ANXUR1/2-like"/>
</dbReference>
<evidence type="ECO:0000259" key="1">
    <source>
        <dbReference type="Pfam" id="PF07727"/>
    </source>
</evidence>
<sequence>MVTRSKNGIFKPKVYTVDLNVEEPNTFQEVISHPKWKEAIDKEFRALMKNKTWSLVSLPSNRTSVGCKWVLNSKGILMVLSLVVKPITIRVVLAVVVSQSWSIRQLDINNAFLNGELQEEVYMDQPLESSSQEIHELISRLSGLFSLKDLGELSYFLGIEYRSIVGALQYITITRPEIAFSVNKVCQFMQKPLDTHWKAVKRILRYLNDTTDLGIVLKPSETMNLVGFCDANWGVMLMIEGLHLGIVFFLGKTWLHGSLLSELQTKMTMVPVIWCDSISNVSLSVNPILHSRTKHMELDLYFVNEKVMERKLVVNHIPTEDQVADVLTKPLSFSSNTTVNGRIFVGDVNSGSSFSVGRSSPFQTTVSGTYLICFHFYPFSSPINLVDALFDVSASGFSLLSNFRVANSSNSHVMKGFAVPVHVENFRIDFTPQESSFGFVNAIEVFPAPNSFFPDRVVGTNPAGHSGTYKGVLSQVLYTIHRINVEGLTITPDNDTLWRSWIPDDAYLYFSNAAKNNEFYSDKLKYQVGGATTYSAPDHVYKTAKELYINRGPQMAYSRMTLLNGKERLY</sequence>
<dbReference type="PANTHER" id="PTHR34590:SF12">
    <property type="entry name" value="CARBOHYDRATE-BINDING PROTEIN OF THE ER PROTEIN"/>
    <property type="match status" value="1"/>
</dbReference>
<feature type="domain" description="Reverse transcriptase Ty1/copia-type" evidence="1">
    <location>
        <begin position="79"/>
        <end position="133"/>
    </location>
</feature>
<proteinExistence type="predicted"/>
<comment type="caution">
    <text evidence="2">The sequence shown here is derived from an EMBL/GenBank/DDBJ whole genome shotgun (WGS) entry which is preliminary data.</text>
</comment>
<dbReference type="CDD" id="cd09272">
    <property type="entry name" value="RNase_HI_RT_Ty1"/>
    <property type="match status" value="1"/>
</dbReference>
<gene>
    <name evidence="2" type="primary">RE2_1053</name>
    <name evidence="2" type="ORF">CK203_000897</name>
</gene>
<dbReference type="Gene3D" id="2.60.120.430">
    <property type="entry name" value="Galactose-binding lectin"/>
    <property type="match status" value="1"/>
</dbReference>
<accession>A0A438KQ23</accession>
<dbReference type="InterPro" id="IPR013103">
    <property type="entry name" value="RVT_2"/>
</dbReference>
<dbReference type="GO" id="GO:0004714">
    <property type="term" value="F:transmembrane receptor protein tyrosine kinase activity"/>
    <property type="evidence" value="ECO:0007669"/>
    <property type="project" value="InterPro"/>
</dbReference>
<dbReference type="SUPFAM" id="SSF56672">
    <property type="entry name" value="DNA/RNA polymerases"/>
    <property type="match status" value="1"/>
</dbReference>
<protein>
    <submittedName>
        <fullName evidence="2">Retrovirus-related Pol polyprotein from transposon RE2</fullName>
    </submittedName>
</protein>
<evidence type="ECO:0000313" key="2">
    <source>
        <dbReference type="EMBL" id="RVX23296.1"/>
    </source>
</evidence>
<dbReference type="EMBL" id="QGNW01000001">
    <property type="protein sequence ID" value="RVX23296.1"/>
    <property type="molecule type" value="Genomic_DNA"/>
</dbReference>
<name>A0A438KQ23_VITVI</name>
<dbReference type="InterPro" id="IPR043502">
    <property type="entry name" value="DNA/RNA_pol_sf"/>
</dbReference>